<accession>A0ABU1IFR1</accession>
<feature type="transmembrane region" description="Helical" evidence="1">
    <location>
        <begin position="84"/>
        <end position="105"/>
    </location>
</feature>
<reference evidence="2 3" key="1">
    <citation type="submission" date="2023-08" db="EMBL/GenBank/DDBJ databases">
        <title>Functional and genomic diversity of the sorghum phyllosphere microbiome.</title>
        <authorList>
            <person name="Shade A."/>
        </authorList>
    </citation>
    <scope>NUCLEOTIDE SEQUENCE [LARGE SCALE GENOMIC DNA]</scope>
    <source>
        <strain evidence="2 3">SORGH_AS_0335</strain>
    </source>
</reference>
<keyword evidence="1" id="KW-0472">Membrane</keyword>
<evidence type="ECO:0000256" key="1">
    <source>
        <dbReference type="SAM" id="Phobius"/>
    </source>
</evidence>
<feature type="transmembrane region" description="Helical" evidence="1">
    <location>
        <begin position="117"/>
        <end position="138"/>
    </location>
</feature>
<feature type="transmembrane region" description="Helical" evidence="1">
    <location>
        <begin position="51"/>
        <end position="72"/>
    </location>
</feature>
<proteinExistence type="predicted"/>
<evidence type="ECO:0008006" key="4">
    <source>
        <dbReference type="Google" id="ProtNLM"/>
    </source>
</evidence>
<comment type="caution">
    <text evidence="2">The sequence shown here is derived from an EMBL/GenBank/DDBJ whole genome shotgun (WGS) entry which is preliminary data.</text>
</comment>
<dbReference type="Proteomes" id="UP001267710">
    <property type="component" value="Unassembled WGS sequence"/>
</dbReference>
<feature type="transmembrane region" description="Helical" evidence="1">
    <location>
        <begin position="158"/>
        <end position="179"/>
    </location>
</feature>
<dbReference type="RefSeq" id="WP_309831178.1">
    <property type="nucleotide sequence ID" value="NZ_JAVIZX010000001.1"/>
</dbReference>
<protein>
    <recommendedName>
        <fullName evidence="4">DUF2214 domain-containing protein</fullName>
    </recommendedName>
</protein>
<feature type="transmembrane region" description="Helical" evidence="1">
    <location>
        <begin position="6"/>
        <end position="31"/>
    </location>
</feature>
<gene>
    <name evidence="2" type="ORF">QE399_003745</name>
</gene>
<organism evidence="2 3">
    <name type="scientific">Paracidovorax wautersii</name>
    <dbReference type="NCBI Taxonomy" id="1177982"/>
    <lineage>
        <taxon>Bacteria</taxon>
        <taxon>Pseudomonadati</taxon>
        <taxon>Pseudomonadota</taxon>
        <taxon>Betaproteobacteria</taxon>
        <taxon>Burkholderiales</taxon>
        <taxon>Comamonadaceae</taxon>
        <taxon>Paracidovorax</taxon>
    </lineage>
</organism>
<sequence length="198" mass="21598">MMFKTAVVFIHLIAMALAVGKILEFDVRFLLHARAPLTRSMLESLQLTKTVVTACLGVLWITGLALVGQGYLESPQYLDNQKLWVKAFVVLCLTVNGWALHHWAFPLLQGPTPFLGLPTLQIAGLAALASASSVSWMYASFLGIARGWNHTVVYSYPASIYVALLLAAWAGGAAALLWLSRARRQDFAETQPCPGLRG</sequence>
<keyword evidence="3" id="KW-1185">Reference proteome</keyword>
<evidence type="ECO:0000313" key="3">
    <source>
        <dbReference type="Proteomes" id="UP001267710"/>
    </source>
</evidence>
<keyword evidence="1" id="KW-0812">Transmembrane</keyword>
<name>A0ABU1IFR1_9BURK</name>
<dbReference type="EMBL" id="JAVIZX010000001">
    <property type="protein sequence ID" value="MDR6216056.1"/>
    <property type="molecule type" value="Genomic_DNA"/>
</dbReference>
<evidence type="ECO:0000313" key="2">
    <source>
        <dbReference type="EMBL" id="MDR6216056.1"/>
    </source>
</evidence>
<keyword evidence="1" id="KW-1133">Transmembrane helix</keyword>